<evidence type="ECO:0000313" key="3">
    <source>
        <dbReference type="EMBL" id="OLP62275.1"/>
    </source>
</evidence>
<evidence type="ECO:0000259" key="2">
    <source>
        <dbReference type="Pfam" id="PF13629"/>
    </source>
</evidence>
<keyword evidence="4" id="KW-1185">Reference proteome</keyword>
<proteinExistence type="predicted"/>
<dbReference type="EMBL" id="MKIP01000027">
    <property type="protein sequence ID" value="OLP62275.1"/>
    <property type="molecule type" value="Genomic_DNA"/>
</dbReference>
<dbReference type="InterPro" id="IPR032789">
    <property type="entry name" value="T2SS-T3SS_pil_N"/>
</dbReference>
<feature type="signal peptide" evidence="1">
    <location>
        <begin position="1"/>
        <end position="26"/>
    </location>
</feature>
<dbReference type="Pfam" id="PF13629">
    <property type="entry name" value="T2SS-T3SS_pil_N"/>
    <property type="match status" value="1"/>
</dbReference>
<dbReference type="OrthoDB" id="9815749at2"/>
<sequence>MTFSTRSRAFLLALPLALLAVGAARAESETPMRVLLNHARVLKLDRPVSKVIVGNSTIADATVADPRTIVLTGRTAGMTNLVILDSDDQPVVDERILVANDEENTLRLYRSVTPTIMSCTPTCELPATVKNN</sequence>
<feature type="domain" description="Pilus formation protein N-terminal" evidence="2">
    <location>
        <begin position="30"/>
        <end position="98"/>
    </location>
</feature>
<accession>A0A1Q9B2M9</accession>
<keyword evidence="1" id="KW-0732">Signal</keyword>
<protein>
    <submittedName>
        <fullName evidence="3">Pilus assembly protein PilQ</fullName>
    </submittedName>
</protein>
<gene>
    <name evidence="3" type="ORF">BJF93_18850</name>
</gene>
<comment type="caution">
    <text evidence="3">The sequence shown here is derived from an EMBL/GenBank/DDBJ whole genome shotgun (WGS) entry which is preliminary data.</text>
</comment>
<name>A0A1Q9B2M9_9HYPH</name>
<organism evidence="3 4">
    <name type="scientific">Xaviernesmea oryzae</name>
    <dbReference type="NCBI Taxonomy" id="464029"/>
    <lineage>
        <taxon>Bacteria</taxon>
        <taxon>Pseudomonadati</taxon>
        <taxon>Pseudomonadota</taxon>
        <taxon>Alphaproteobacteria</taxon>
        <taxon>Hyphomicrobiales</taxon>
        <taxon>Rhizobiaceae</taxon>
        <taxon>Rhizobium/Agrobacterium group</taxon>
        <taxon>Xaviernesmea</taxon>
    </lineage>
</organism>
<reference evidence="3 4" key="1">
    <citation type="submission" date="2016-09" db="EMBL/GenBank/DDBJ databases">
        <title>Rhizobium sp. nov., a novel species isolated from the rice rhizosphere.</title>
        <authorList>
            <person name="Zhao J."/>
            <person name="Zhang X."/>
        </authorList>
    </citation>
    <scope>NUCLEOTIDE SEQUENCE [LARGE SCALE GENOMIC DNA]</scope>
    <source>
        <strain evidence="3 4">1.7048</strain>
    </source>
</reference>
<dbReference type="RefSeq" id="WP_075625798.1">
    <property type="nucleotide sequence ID" value="NZ_FOAM01000015.1"/>
</dbReference>
<dbReference type="Proteomes" id="UP000186364">
    <property type="component" value="Unassembled WGS sequence"/>
</dbReference>
<feature type="chain" id="PRO_5010308899" evidence="1">
    <location>
        <begin position="27"/>
        <end position="132"/>
    </location>
</feature>
<evidence type="ECO:0000313" key="4">
    <source>
        <dbReference type="Proteomes" id="UP000186364"/>
    </source>
</evidence>
<dbReference type="AlphaFoldDB" id="A0A1Q9B2M9"/>
<evidence type="ECO:0000256" key="1">
    <source>
        <dbReference type="SAM" id="SignalP"/>
    </source>
</evidence>